<gene>
    <name evidence="2" type="ORF">BEWA_023440</name>
</gene>
<dbReference type="VEuPathDB" id="PiroplasmaDB:BEWA_023440"/>
<keyword evidence="3" id="KW-1185">Reference proteome</keyword>
<proteinExistence type="predicted"/>
<reference evidence="2 3" key="1">
    <citation type="journal article" date="2012" name="BMC Genomics">
        <title>Comparative genomic analysis and phylogenetic position of Theileria equi.</title>
        <authorList>
            <person name="Kappmeyer L.S."/>
            <person name="Thiagarajan M."/>
            <person name="Herndon D.R."/>
            <person name="Ramsay J.D."/>
            <person name="Caler E."/>
            <person name="Djikeng A."/>
            <person name="Gillespie J.J."/>
            <person name="Lau A.O."/>
            <person name="Roalson E.H."/>
            <person name="Silva J.C."/>
            <person name="Silva M.G."/>
            <person name="Suarez C.E."/>
            <person name="Ueti M.W."/>
            <person name="Nene V.M."/>
            <person name="Mealey R.H."/>
            <person name="Knowles D.P."/>
            <person name="Brayton K.A."/>
        </authorList>
    </citation>
    <scope>NUCLEOTIDE SEQUENCE [LARGE SCALE GENOMIC DNA]</scope>
    <source>
        <strain evidence="2 3">WA</strain>
    </source>
</reference>
<evidence type="ECO:0000256" key="1">
    <source>
        <dbReference type="SAM" id="MobiDB-lite"/>
    </source>
</evidence>
<dbReference type="AlphaFoldDB" id="L0AVC7"/>
<feature type="region of interest" description="Disordered" evidence="1">
    <location>
        <begin position="1"/>
        <end position="37"/>
    </location>
</feature>
<evidence type="ECO:0000313" key="2">
    <source>
        <dbReference type="EMBL" id="AFZ79495.1"/>
    </source>
</evidence>
<dbReference type="RefSeq" id="XP_004829161.1">
    <property type="nucleotide sequence ID" value="XM_004829104.1"/>
</dbReference>
<dbReference type="EMBL" id="CP001669">
    <property type="protein sequence ID" value="AFZ79495.1"/>
    <property type="molecule type" value="Genomic_DNA"/>
</dbReference>
<sequence>MSRDRGKNPQINLSEKPQSDGGAGSYESHGTAFTVTNGTGNLPEGFTKYIHTPNIKQITLDGYLQDGSKVRTGIPIENVTEVSAYYWDGQPDIPILLRIKQNKKRATEYYGRFSAKSWFSSKVENMEEQEALDHQNCYINGAIPIDLTNPTDIEQFKFGKEKSNCLKNAFIEPSNKSNLPPGATNYKVCAYQLTGGKRISRLTYDGQPTNIPPYTQYGPTLNIYYWKEEPSVPLIVEFKPTQGDSTWYENAGKNLHYTSWKQILQPDVLSFYNLRGELTDDFIIKLNEINCNLNDVLQIDIRNKPGEQYCHGKTNDGHAKKVSVKPEKVKISGFGAYKHYMKYFSGSNNFHVSGFTGYLTLRGFRELPFRNATGVIVF</sequence>
<dbReference type="GeneID" id="15806905"/>
<evidence type="ECO:0000313" key="3">
    <source>
        <dbReference type="Proteomes" id="UP000031512"/>
    </source>
</evidence>
<name>L0AVC7_THEEQ</name>
<protein>
    <submittedName>
        <fullName evidence="2">Uncharacterized protein</fullName>
    </submittedName>
</protein>
<accession>L0AVC7</accession>
<organism evidence="2 3">
    <name type="scientific">Theileria equi strain WA</name>
    <dbReference type="NCBI Taxonomy" id="1537102"/>
    <lineage>
        <taxon>Eukaryota</taxon>
        <taxon>Sar</taxon>
        <taxon>Alveolata</taxon>
        <taxon>Apicomplexa</taxon>
        <taxon>Aconoidasida</taxon>
        <taxon>Piroplasmida</taxon>
        <taxon>Theileriidae</taxon>
        <taxon>Theileria</taxon>
    </lineage>
</organism>
<dbReference type="KEGG" id="beq:BEWA_023440"/>
<dbReference type="Proteomes" id="UP000031512">
    <property type="component" value="Chromosome 1"/>
</dbReference>